<dbReference type="PROSITE" id="PS00036">
    <property type="entry name" value="BZIP_BASIC"/>
    <property type="match status" value="1"/>
</dbReference>
<accession>S9XD69</accession>
<dbReference type="eggNOG" id="ENOG502RPD7">
    <property type="taxonomic scope" value="Eukaryota"/>
</dbReference>
<dbReference type="GO" id="GO:0034599">
    <property type="term" value="P:cellular response to oxidative stress"/>
    <property type="evidence" value="ECO:0007669"/>
    <property type="project" value="EnsemblFungi"/>
</dbReference>
<dbReference type="GO" id="GO:0001228">
    <property type="term" value="F:DNA-binding transcription activator activity, RNA polymerase II-specific"/>
    <property type="evidence" value="ECO:0007669"/>
    <property type="project" value="EnsemblFungi"/>
</dbReference>
<dbReference type="PROSITE" id="PS50217">
    <property type="entry name" value="BZIP"/>
    <property type="match status" value="1"/>
</dbReference>
<dbReference type="GO" id="GO:0000785">
    <property type="term" value="C:chromatin"/>
    <property type="evidence" value="ECO:0007669"/>
    <property type="project" value="EnsemblFungi"/>
</dbReference>
<feature type="region of interest" description="Disordered" evidence="4">
    <location>
        <begin position="1"/>
        <end position="106"/>
    </location>
</feature>
<dbReference type="GO" id="GO:0005737">
    <property type="term" value="C:cytoplasm"/>
    <property type="evidence" value="ECO:0007669"/>
    <property type="project" value="UniProtKB-SubCell"/>
</dbReference>
<evidence type="ECO:0000313" key="7">
    <source>
        <dbReference type="Proteomes" id="UP000015464"/>
    </source>
</evidence>
<dbReference type="AlphaFoldDB" id="S9XD69"/>
<proteinExistence type="predicted"/>
<dbReference type="OrthoDB" id="5380163at2759"/>
<dbReference type="InterPro" id="IPR050936">
    <property type="entry name" value="AP-1-like"/>
</dbReference>
<dbReference type="SUPFAM" id="SSF111430">
    <property type="entry name" value="YAP1 redox domain"/>
    <property type="match status" value="1"/>
</dbReference>
<dbReference type="Gene3D" id="1.10.238.100">
    <property type="entry name" value="YAP1 redox domain. Chain B"/>
    <property type="match status" value="1"/>
</dbReference>
<name>S9XD69_SCHCR</name>
<feature type="region of interest" description="Disordered" evidence="4">
    <location>
        <begin position="180"/>
        <end position="241"/>
    </location>
</feature>
<sequence>MSTNAETLPVVYSSLQSREVNPSSVATNPDQNSSTAMSASKKRGPIVGHMNVERSSSDENQSFPDLNDEFFEEKPKKFGRKTEENESLSKRKAQNRAAQRAFRRRKEDHLKTLETQVVSLQQLHSTTNVENDELRKRVKQLEDELAALRKGSFTFEMSLPQRDPSLFSVSNNINAPSVEPYKNSTFDTLPSTQSNSNSSSNPDSMSANGTQYGVPGLQFNGHKRSSTSLSLHQDDSSDHQIPSMDGKQFCQKLSSACGSIACSMLTKSTPHRASVDILTEENINNDPLDRFVNHANPEPLNLEILSSKPFSKSMYTDETIQSQEPKSVDQLAHNNLPDYDAIFEPSTNVLNNVNHESNSIADLFSTWREPTENLDKDYFNDEGDANDMFRTYFRDTEDENQGDEFSMFGIGQHTPATLDFFNENKLFADPSSLKKDGPYDIINVPPDYASVDLSNISNGPSFDRNKVQDKQPGVSPLPQNPQFNVEDEVVPNKEETYIKCPEVWSKIMSHPNFSQLDIDDLCAKLKQKAKCSASGVVVDKQELDQTLKKL</sequence>
<keyword evidence="3" id="KW-0539">Nucleus</keyword>
<evidence type="ECO:0000256" key="1">
    <source>
        <dbReference type="ARBA" id="ARBA00004123"/>
    </source>
</evidence>
<evidence type="ECO:0000313" key="6">
    <source>
        <dbReference type="EMBL" id="EPY51776.1"/>
    </source>
</evidence>
<comment type="subcellular location">
    <subcellularLocation>
        <location evidence="2">Cytoplasm</location>
    </subcellularLocation>
    <subcellularLocation>
        <location evidence="1">Nucleus</location>
    </subcellularLocation>
</comment>
<dbReference type="InterPro" id="IPR046347">
    <property type="entry name" value="bZIP_sf"/>
</dbReference>
<dbReference type="Pfam" id="PF00170">
    <property type="entry name" value="bZIP_1"/>
    <property type="match status" value="1"/>
</dbReference>
<feature type="region of interest" description="Disordered" evidence="4">
    <location>
        <begin position="459"/>
        <end position="483"/>
    </location>
</feature>
<evidence type="ECO:0000256" key="3">
    <source>
        <dbReference type="ARBA" id="ARBA00023242"/>
    </source>
</evidence>
<dbReference type="SMART" id="SM00338">
    <property type="entry name" value="BRLZ"/>
    <property type="match status" value="1"/>
</dbReference>
<dbReference type="PANTHER" id="PTHR40621">
    <property type="entry name" value="TRANSCRIPTION FACTOR KAPC-RELATED"/>
    <property type="match status" value="1"/>
</dbReference>
<reference evidence="6 7" key="1">
    <citation type="journal article" date="2011" name="Science">
        <title>Comparative functional genomics of the fission yeasts.</title>
        <authorList>
            <person name="Rhind N."/>
            <person name="Chen Z."/>
            <person name="Yassour M."/>
            <person name="Thompson D.A."/>
            <person name="Haas B.J."/>
            <person name="Habib N."/>
            <person name="Wapinski I."/>
            <person name="Roy S."/>
            <person name="Lin M.F."/>
            <person name="Heiman D.I."/>
            <person name="Young S.K."/>
            <person name="Furuya K."/>
            <person name="Guo Y."/>
            <person name="Pidoux A."/>
            <person name="Chen H.M."/>
            <person name="Robbertse B."/>
            <person name="Goldberg J.M."/>
            <person name="Aoki K."/>
            <person name="Bayne E.H."/>
            <person name="Berlin A.M."/>
            <person name="Desjardins C.A."/>
            <person name="Dobbs E."/>
            <person name="Dukaj L."/>
            <person name="Fan L."/>
            <person name="FitzGerald M.G."/>
            <person name="French C."/>
            <person name="Gujja S."/>
            <person name="Hansen K."/>
            <person name="Keifenheim D."/>
            <person name="Levin J.Z."/>
            <person name="Mosher R.A."/>
            <person name="Mueller C.A."/>
            <person name="Pfiffner J."/>
            <person name="Priest M."/>
            <person name="Russ C."/>
            <person name="Smialowska A."/>
            <person name="Swoboda P."/>
            <person name="Sykes S.M."/>
            <person name="Vaughn M."/>
            <person name="Vengrova S."/>
            <person name="Yoder R."/>
            <person name="Zeng Q."/>
            <person name="Allshire R."/>
            <person name="Baulcombe D."/>
            <person name="Birren B.W."/>
            <person name="Brown W."/>
            <person name="Ekwall K."/>
            <person name="Kellis M."/>
            <person name="Leatherwood J."/>
            <person name="Levin H."/>
            <person name="Margalit H."/>
            <person name="Martienssen R."/>
            <person name="Nieduszynski C.A."/>
            <person name="Spatafora J.W."/>
            <person name="Friedman N."/>
            <person name="Dalgaard J.Z."/>
            <person name="Baumann P."/>
            <person name="Niki H."/>
            <person name="Regev A."/>
            <person name="Nusbaum C."/>
        </authorList>
    </citation>
    <scope>NUCLEOTIDE SEQUENCE [LARGE SCALE GENOMIC DNA]</scope>
    <source>
        <strain evidence="7">OY26 / ATCC MYA-4695 / CBS 11777 / NBRC 106824 / NRRL Y48691</strain>
    </source>
</reference>
<gene>
    <name evidence="6" type="ORF">SPOG_00200</name>
</gene>
<dbReference type="OMA" id="LNMACGN"/>
<dbReference type="EMBL" id="KE546990">
    <property type="protein sequence ID" value="EPY51776.1"/>
    <property type="molecule type" value="Genomic_DNA"/>
</dbReference>
<dbReference type="STRING" id="653667.S9XD69"/>
<feature type="compositionally biased region" description="Low complexity" evidence="4">
    <location>
        <begin position="191"/>
        <end position="208"/>
    </location>
</feature>
<dbReference type="InterPro" id="IPR004827">
    <property type="entry name" value="bZIP"/>
</dbReference>
<evidence type="ECO:0000256" key="4">
    <source>
        <dbReference type="SAM" id="MobiDB-lite"/>
    </source>
</evidence>
<feature type="domain" description="BZIP" evidence="5">
    <location>
        <begin position="85"/>
        <end position="148"/>
    </location>
</feature>
<feature type="non-terminal residue" evidence="6">
    <location>
        <position position="1"/>
    </location>
</feature>
<evidence type="ECO:0000256" key="2">
    <source>
        <dbReference type="ARBA" id="ARBA00004496"/>
    </source>
</evidence>
<organism evidence="6 7">
    <name type="scientific">Schizosaccharomyces cryophilus (strain OY26 / ATCC MYA-4695 / CBS 11777 / NBRC 106824 / NRRL Y48691)</name>
    <name type="common">Fission yeast</name>
    <dbReference type="NCBI Taxonomy" id="653667"/>
    <lineage>
        <taxon>Eukaryota</taxon>
        <taxon>Fungi</taxon>
        <taxon>Dikarya</taxon>
        <taxon>Ascomycota</taxon>
        <taxon>Taphrinomycotina</taxon>
        <taxon>Schizosaccharomycetes</taxon>
        <taxon>Schizosaccharomycetales</taxon>
        <taxon>Schizosaccharomycetaceae</taxon>
        <taxon>Schizosaccharomyces</taxon>
    </lineage>
</organism>
<dbReference type="GeneID" id="25034532"/>
<keyword evidence="7" id="KW-1185">Reference proteome</keyword>
<dbReference type="PANTHER" id="PTHR40621:SF6">
    <property type="entry name" value="AP-1-LIKE TRANSCRIPTION FACTOR YAP1-RELATED"/>
    <property type="match status" value="1"/>
</dbReference>
<dbReference type="GO" id="GO:0008301">
    <property type="term" value="F:DNA binding, bending"/>
    <property type="evidence" value="ECO:0007669"/>
    <property type="project" value="EnsemblFungi"/>
</dbReference>
<protein>
    <submittedName>
        <fullName evidence="6">Transcription factor Pap1/Caf3</fullName>
    </submittedName>
</protein>
<dbReference type="GO" id="GO:0090575">
    <property type="term" value="C:RNA polymerase II transcription regulator complex"/>
    <property type="evidence" value="ECO:0007669"/>
    <property type="project" value="EnsemblFungi"/>
</dbReference>
<dbReference type="GO" id="GO:0000978">
    <property type="term" value="F:RNA polymerase II cis-regulatory region sequence-specific DNA binding"/>
    <property type="evidence" value="ECO:0007669"/>
    <property type="project" value="EnsemblFungi"/>
</dbReference>
<dbReference type="Pfam" id="PF08601">
    <property type="entry name" value="PAP1"/>
    <property type="match status" value="1"/>
</dbReference>
<dbReference type="InterPro" id="IPR023167">
    <property type="entry name" value="Yap1_redox_dom_sf"/>
</dbReference>
<dbReference type="SUPFAM" id="SSF57959">
    <property type="entry name" value="Leucine zipper domain"/>
    <property type="match status" value="1"/>
</dbReference>
<dbReference type="HOGENOM" id="CLU_492711_0_0_1"/>
<dbReference type="RefSeq" id="XP_013023162.1">
    <property type="nucleotide sequence ID" value="XM_013167708.1"/>
</dbReference>
<evidence type="ECO:0000259" key="5">
    <source>
        <dbReference type="PROSITE" id="PS50217"/>
    </source>
</evidence>
<dbReference type="Gene3D" id="1.20.5.170">
    <property type="match status" value="1"/>
</dbReference>
<dbReference type="Proteomes" id="UP000015464">
    <property type="component" value="Unassembled WGS sequence"/>
</dbReference>
<feature type="compositionally biased region" description="Polar residues" evidence="4">
    <location>
        <begin position="13"/>
        <end position="38"/>
    </location>
</feature>
<dbReference type="InterPro" id="IPR013910">
    <property type="entry name" value="TF_PAP1"/>
</dbReference>
<feature type="compositionally biased region" description="Basic and acidic residues" evidence="4">
    <location>
        <begin position="72"/>
        <end position="89"/>
    </location>
</feature>